<evidence type="ECO:0000256" key="1">
    <source>
        <dbReference type="SAM" id="Phobius"/>
    </source>
</evidence>
<dbReference type="EMBL" id="JACDZE010000001">
    <property type="protein sequence ID" value="MBA5629706.1"/>
    <property type="molecule type" value="Genomic_DNA"/>
</dbReference>
<accession>A0A838ZPG4</accession>
<keyword evidence="3" id="KW-1185">Reference proteome</keyword>
<protein>
    <submittedName>
        <fullName evidence="2">DoxX family protein</fullName>
    </submittedName>
</protein>
<sequence length="128" mass="14115">MEQLTEIFILIMLAIVFLQSGIDKVVDWKGNLGWLKGHFANSPIKNMVPFSLFTITVLEIISGLSAVVGIFALLTCGETCFAMISAVLSAVTFSFLFLGQRLAKEYPGAQGIVVYMIPTFFLIYILLN</sequence>
<gene>
    <name evidence="2" type="ORF">HU137_07980</name>
</gene>
<dbReference type="RefSeq" id="WP_182043249.1">
    <property type="nucleotide sequence ID" value="NZ_JACDZE010000001.1"/>
</dbReference>
<name>A0A838ZPG4_9FLAO</name>
<dbReference type="AlphaFoldDB" id="A0A838ZPG4"/>
<keyword evidence="1" id="KW-0812">Transmembrane</keyword>
<dbReference type="Proteomes" id="UP000552241">
    <property type="component" value="Unassembled WGS sequence"/>
</dbReference>
<organism evidence="2 3">
    <name type="scientific">Moheibacter lacus</name>
    <dbReference type="NCBI Taxonomy" id="2745851"/>
    <lineage>
        <taxon>Bacteria</taxon>
        <taxon>Pseudomonadati</taxon>
        <taxon>Bacteroidota</taxon>
        <taxon>Flavobacteriia</taxon>
        <taxon>Flavobacteriales</taxon>
        <taxon>Weeksellaceae</taxon>
        <taxon>Moheibacter</taxon>
    </lineage>
</organism>
<comment type="caution">
    <text evidence="2">The sequence shown here is derived from an EMBL/GenBank/DDBJ whole genome shotgun (WGS) entry which is preliminary data.</text>
</comment>
<keyword evidence="1" id="KW-0472">Membrane</keyword>
<keyword evidence="1" id="KW-1133">Transmembrane helix</keyword>
<proteinExistence type="predicted"/>
<evidence type="ECO:0000313" key="2">
    <source>
        <dbReference type="EMBL" id="MBA5629706.1"/>
    </source>
</evidence>
<evidence type="ECO:0000313" key="3">
    <source>
        <dbReference type="Proteomes" id="UP000552241"/>
    </source>
</evidence>
<feature type="transmembrane region" description="Helical" evidence="1">
    <location>
        <begin position="81"/>
        <end position="103"/>
    </location>
</feature>
<feature type="transmembrane region" description="Helical" evidence="1">
    <location>
        <begin position="109"/>
        <end position="127"/>
    </location>
</feature>
<reference evidence="2 3" key="1">
    <citation type="submission" date="2020-07" db="EMBL/GenBank/DDBJ databases">
        <title>Moheibacter lacus sp. nov., a member of the family Flavobacteriaceae isolated from freshwater lake sediment.</title>
        <authorList>
            <person name="Liu Y."/>
        </authorList>
    </citation>
    <scope>NUCLEOTIDE SEQUENCE [LARGE SCALE GENOMIC DNA]</scope>
    <source>
        <strain evidence="2 3">BDHS18</strain>
    </source>
</reference>
<feature type="transmembrane region" description="Helical" evidence="1">
    <location>
        <begin position="47"/>
        <end position="74"/>
    </location>
</feature>